<dbReference type="EMBL" id="CZQC01000072">
    <property type="protein sequence ID" value="CUS42902.1"/>
    <property type="molecule type" value="Genomic_DNA"/>
</dbReference>
<gene>
    <name evidence="2" type="ORF">MGWOODY_Tha2776</name>
</gene>
<accession>A0A161JP33</accession>
<evidence type="ECO:0008006" key="3">
    <source>
        <dbReference type="Google" id="ProtNLM"/>
    </source>
</evidence>
<feature type="region of interest" description="Disordered" evidence="1">
    <location>
        <begin position="1"/>
        <end position="25"/>
    </location>
</feature>
<reference evidence="2" key="1">
    <citation type="submission" date="2015-10" db="EMBL/GenBank/DDBJ databases">
        <authorList>
            <person name="Gilbert D.G."/>
        </authorList>
    </citation>
    <scope>NUCLEOTIDE SEQUENCE</scope>
</reference>
<dbReference type="AlphaFoldDB" id="A0A161JP33"/>
<name>A0A161JP33_9ZZZZ</name>
<sequence length="73" mass="8464">MDKTKSESAPDKKETGSKKKPKVKNDAQLLIRINGVERDEFLALCDDLDTSAAREIRRFIRSFIREHQETDDQ</sequence>
<protein>
    <recommendedName>
        <fullName evidence="3">Ribbon-helix-helix protein CopG domain-containing protein</fullName>
    </recommendedName>
</protein>
<feature type="compositionally biased region" description="Basic and acidic residues" evidence="1">
    <location>
        <begin position="1"/>
        <end position="17"/>
    </location>
</feature>
<proteinExistence type="predicted"/>
<evidence type="ECO:0000256" key="1">
    <source>
        <dbReference type="SAM" id="MobiDB-lite"/>
    </source>
</evidence>
<organism evidence="2">
    <name type="scientific">hydrothermal vent metagenome</name>
    <dbReference type="NCBI Taxonomy" id="652676"/>
    <lineage>
        <taxon>unclassified sequences</taxon>
        <taxon>metagenomes</taxon>
        <taxon>ecological metagenomes</taxon>
    </lineage>
</organism>
<evidence type="ECO:0000313" key="2">
    <source>
        <dbReference type="EMBL" id="CUS42902.1"/>
    </source>
</evidence>